<accession>A0ABM4CZZ6</accession>
<proteinExistence type="inferred from homology"/>
<evidence type="ECO:0000256" key="12">
    <source>
        <dbReference type="SAM" id="Phobius"/>
    </source>
</evidence>
<evidence type="ECO:0000313" key="13">
    <source>
        <dbReference type="Proteomes" id="UP001652625"/>
    </source>
</evidence>
<sequence length="759" mass="87342">MSSRNMFPNFERPNNFQHFDEEISQNEHKPLIEDSKEDNCSKKKNCAFFEDEYKSKKINKRWSMLKDQASYFQIINEEVDSNEVSFPSISNNNKTFDRRFSSENCKIEKSKHSSNLIGSAKWAALTKKNAEQLLLKSENTKPVMDSTYDLNSTLNTITDISTYKKDNSPVKGIMEPPAVKPGILMKRSNTIPKQADKWGTIKERTSLIVKPSDEFTKKVIPSNDKPPTTTPKLLKVVTAVTAAKTATTKFKEASKMRIRLKERMRKIVQERLTVKQIFKRYIESSTLHGFCYVCMDTFLGRRLIWAVLMILGAIYFIFKLRYGIKEYFDYPFSTLSTVEYVDELLFPAVSVCATNSYIASQVYTNQLNTMYKEGRLPLDNNQSIPEYNIPGDELVKTLKNSSLTIESLLKYCDWIMQDTSHPLVDPNNCGAVNFTSYFNYKGERCYTLNSGAKGHKLLKVSDVGISHGYELVFDLQTNEVIKNYQLSGMRIVIHDQVFPPQLVDGFFISPGFKTYIKLGITQSQSLPPPYSTECGQKKLKYYAIYSQRFCLLETLTDFTGDLCGCRDVFMPENGLPFCSLQELYSCMYPAKESFSEFTMRKECPLDCEERTYSYELSEARYLHNPPIGLSLSRLDKLQFNKNLPSEAHLSKLAKSLTPKELDAYIENNIISVILFFGDTRIDYNEQEATNDFFQFLGNMGGEFGLMLGASLLTFVEFIDLFIVLLYHQMLRLYNLRKIPDIFASKRNRNKEKTKKCENV</sequence>
<name>A0ABM4CZZ6_HYDVU</name>
<comment type="subcellular location">
    <subcellularLocation>
        <location evidence="1">Membrane</location>
        <topology evidence="1">Multi-pass membrane protein</topology>
    </subcellularLocation>
</comment>
<dbReference type="RefSeq" id="XP_065667551.1">
    <property type="nucleotide sequence ID" value="XM_065811479.1"/>
</dbReference>
<feature type="transmembrane region" description="Helical" evidence="12">
    <location>
        <begin position="703"/>
        <end position="726"/>
    </location>
</feature>
<keyword evidence="3 11" id="KW-0894">Sodium channel</keyword>
<keyword evidence="8 12" id="KW-0472">Membrane</keyword>
<dbReference type="Proteomes" id="UP001652625">
    <property type="component" value="Chromosome 12"/>
</dbReference>
<gene>
    <name evidence="14" type="primary">LOC100208636</name>
</gene>
<keyword evidence="7 11" id="KW-0406">Ion transport</keyword>
<dbReference type="PANTHER" id="PTHR11690">
    <property type="entry name" value="AMILORIDE-SENSITIVE SODIUM CHANNEL-RELATED"/>
    <property type="match status" value="1"/>
</dbReference>
<comment type="similarity">
    <text evidence="11">Belongs to the amiloride-sensitive sodium channel (TC 1.A.6) family.</text>
</comment>
<evidence type="ECO:0000256" key="10">
    <source>
        <dbReference type="ARBA" id="ARBA00023303"/>
    </source>
</evidence>
<evidence type="ECO:0000313" key="14">
    <source>
        <dbReference type="RefSeq" id="XP_065667551.1"/>
    </source>
</evidence>
<keyword evidence="13" id="KW-1185">Reference proteome</keyword>
<dbReference type="InterPro" id="IPR001873">
    <property type="entry name" value="ENaC"/>
</dbReference>
<evidence type="ECO:0000256" key="7">
    <source>
        <dbReference type="ARBA" id="ARBA00023065"/>
    </source>
</evidence>
<dbReference type="Gene3D" id="2.60.470.10">
    <property type="entry name" value="Acid-sensing ion channels like domains"/>
    <property type="match status" value="1"/>
</dbReference>
<dbReference type="GeneID" id="100208636"/>
<keyword evidence="2 11" id="KW-0813">Transport</keyword>
<dbReference type="PRINTS" id="PR01078">
    <property type="entry name" value="AMINACHANNEL"/>
</dbReference>
<evidence type="ECO:0000256" key="8">
    <source>
        <dbReference type="ARBA" id="ARBA00023136"/>
    </source>
</evidence>
<evidence type="ECO:0000256" key="3">
    <source>
        <dbReference type="ARBA" id="ARBA00022461"/>
    </source>
</evidence>
<keyword evidence="6" id="KW-0915">Sodium</keyword>
<dbReference type="Pfam" id="PF00858">
    <property type="entry name" value="ASC"/>
    <property type="match status" value="1"/>
</dbReference>
<evidence type="ECO:0000256" key="5">
    <source>
        <dbReference type="ARBA" id="ARBA00022989"/>
    </source>
</evidence>
<evidence type="ECO:0000256" key="2">
    <source>
        <dbReference type="ARBA" id="ARBA00022448"/>
    </source>
</evidence>
<evidence type="ECO:0000256" key="11">
    <source>
        <dbReference type="RuleBase" id="RU000679"/>
    </source>
</evidence>
<evidence type="ECO:0000256" key="9">
    <source>
        <dbReference type="ARBA" id="ARBA00023201"/>
    </source>
</evidence>
<reference evidence="14" key="1">
    <citation type="submission" date="2025-08" db="UniProtKB">
        <authorList>
            <consortium name="RefSeq"/>
        </authorList>
    </citation>
    <scope>IDENTIFICATION</scope>
</reference>
<keyword evidence="5 12" id="KW-1133">Transmembrane helix</keyword>
<keyword evidence="10 11" id="KW-0407">Ion channel</keyword>
<evidence type="ECO:0000256" key="4">
    <source>
        <dbReference type="ARBA" id="ARBA00022692"/>
    </source>
</evidence>
<evidence type="ECO:0000256" key="6">
    <source>
        <dbReference type="ARBA" id="ARBA00023053"/>
    </source>
</evidence>
<dbReference type="Gene3D" id="1.10.287.770">
    <property type="entry name" value="YojJ-like"/>
    <property type="match status" value="1"/>
</dbReference>
<organism evidence="13 14">
    <name type="scientific">Hydra vulgaris</name>
    <name type="common">Hydra</name>
    <name type="synonym">Hydra attenuata</name>
    <dbReference type="NCBI Taxonomy" id="6087"/>
    <lineage>
        <taxon>Eukaryota</taxon>
        <taxon>Metazoa</taxon>
        <taxon>Cnidaria</taxon>
        <taxon>Hydrozoa</taxon>
        <taxon>Hydroidolina</taxon>
        <taxon>Anthoathecata</taxon>
        <taxon>Aplanulata</taxon>
        <taxon>Hydridae</taxon>
        <taxon>Hydra</taxon>
    </lineage>
</organism>
<keyword evidence="4 11" id="KW-0812">Transmembrane</keyword>
<evidence type="ECO:0000256" key="1">
    <source>
        <dbReference type="ARBA" id="ARBA00004141"/>
    </source>
</evidence>
<keyword evidence="9 11" id="KW-0739">Sodium transport</keyword>
<protein>
    <submittedName>
        <fullName evidence="14">Acid-sensing ion channel 2 isoform X2</fullName>
    </submittedName>
</protein>